<feature type="region of interest" description="Disordered" evidence="19">
    <location>
        <begin position="943"/>
        <end position="962"/>
    </location>
</feature>
<dbReference type="PANTHER" id="PTHR46051">
    <property type="entry name" value="SH2 DOMAIN-CONTAINING PROTEIN"/>
    <property type="match status" value="1"/>
</dbReference>
<keyword evidence="16" id="KW-0206">Cytoskeleton</keyword>
<dbReference type="Pfam" id="PF00536">
    <property type="entry name" value="SAM_1"/>
    <property type="match status" value="1"/>
</dbReference>
<keyword evidence="12" id="KW-0130">Cell adhesion</keyword>
<dbReference type="InterPro" id="IPR036691">
    <property type="entry name" value="Endo/exonu/phosph_ase_sf"/>
</dbReference>
<keyword evidence="15" id="KW-0009">Actin-binding</keyword>
<evidence type="ECO:0000256" key="11">
    <source>
        <dbReference type="ARBA" id="ARBA00022859"/>
    </source>
</evidence>
<dbReference type="InterPro" id="IPR001660">
    <property type="entry name" value="SAM"/>
</dbReference>
<feature type="compositionally biased region" description="Polar residues" evidence="19">
    <location>
        <begin position="999"/>
        <end position="1025"/>
    </location>
</feature>
<dbReference type="InterPro" id="IPR036860">
    <property type="entry name" value="SH2_dom_sf"/>
</dbReference>
<dbReference type="CDD" id="cd10343">
    <property type="entry name" value="SH2_SHIP"/>
    <property type="match status" value="1"/>
</dbReference>
<protein>
    <recommendedName>
        <fullName evidence="7">phosphatidylinositol-3,4,5-trisphosphate 5-phosphatase</fullName>
        <ecNumber evidence="7">3.1.3.86</ecNumber>
    </recommendedName>
</protein>
<reference evidence="22" key="1">
    <citation type="submission" date="2025-08" db="UniProtKB">
        <authorList>
            <consortium name="Ensembl"/>
        </authorList>
    </citation>
    <scope>IDENTIFICATION</scope>
</reference>
<dbReference type="SMART" id="SM00252">
    <property type="entry name" value="SH2"/>
    <property type="match status" value="1"/>
</dbReference>
<sequence length="1230" mass="138536">MTTAAWYHRDISRVRAEELLARAGRDGSFLVRDSESVPGAYALCLLFQRHVHTYRILPDADGLLAVQATQGVQVNCFRTLSDLIMGYQHPQKRLVAPLLYPVMRESDPNDESSDGDDEKPSSTFVTPPPRAMSPAGQPPPSSSAAHLLLQRLQELRPNSAGCEIVQLLEEYLHSNVCKDLENVKGGTSGLQHFQCILSRACDSLHSEIDQTLSSLETLAKVFDHPCGHLTFSTMQNTGKSPEENMDNLLHKLTALYNLLSSLEKRVLKALQEAVTNHNLSLQPVTPPESITVPQKLGKPNTVHSFQVKVVRYGRQTVSVDIDAGVLLFDKKTGSFSVETVTHNRIVQLVKIQRSPAKLKMVIDSHHNPPRELVFESIKKREAFCRLLQLMKAAHSQQSELDVISVFVGTWNMGGTPPPGSLQSWVTCCGLGLTPDESIASLPHDIYAVGTQDNPQGEKEWAEHIRATLRSETNIDFKQVAVQSLCNVRLAVFVKPEHEGCISQVNTASVKTGLGNTLGNKGAVGVSLLFNGTSMGFVNCHLTSGSDKALRRNHNFQDILRLLSLGEKQLSTFDISLRFNHLFWCGDLNYRLDLDALDILKHVSKREFEELMCADQLTRERHRRKAFFNFKEEKILFPPTYRYERGSRDCYLWQKYKSSGVQVNGPSWCDRVLWKSYPESHIICTSYGCTDDIFTSDHSPVFATFEVGVISQFPRTELGSERASIELEVIEAVVKTSSKAKFFIEFHSRYLEESRRSAENDSQYCEVPGFLKLGWSSKQFPKLRPVFSDLEHLRDQHLLLSVKSCDGFESYGECCVALRSVTGKSSDPFETCLTHRGEEMGSIRGRIRVYIPPDRRRIRERVYEWLCMEKDEKETTKDHLSRPYSCAFPTQAPSSSYMATPNSYTNPAYFIFEGVPVLRRVEEIPSPSKESPEEWAKDAVIQLPRVTGGHSHGKRSAQRSDFTEIDIPGSLAPYESSCETQSELTSTASSYQLFPGPDVPNTSPNQRHTTSSNASLQLQSHKNNMTQDSVLSVKKVTNSYMNSSVFSRDIQAPLKEKDRKDYHRLHQGRPMPMRNGPKLYPYMSTTAPVHESSVPWIVEQSTTTSGDNSLTALQIAKSLSEVDFQPVDRNYQYNQISSQQRHHGYDYDLAGERNYSWEKEVSVLHGAPETVRELLSTLGLQCYSLDLSRNGWDDLDYFSGITEEELCAAGVSNPSHRRRILENLPKITWED</sequence>
<feature type="compositionally biased region" description="Acidic residues" evidence="19">
    <location>
        <begin position="108"/>
        <end position="117"/>
    </location>
</feature>
<dbReference type="Pfam" id="PF24147">
    <property type="entry name" value="C2_SHIP1-2_2nd"/>
    <property type="match status" value="1"/>
</dbReference>
<evidence type="ECO:0000313" key="23">
    <source>
        <dbReference type="Proteomes" id="UP001108240"/>
    </source>
</evidence>
<proteinExistence type="inferred from homology"/>
<evidence type="ECO:0000256" key="4">
    <source>
        <dbReference type="ARBA" id="ARBA00004486"/>
    </source>
</evidence>
<dbReference type="SUPFAM" id="SSF56219">
    <property type="entry name" value="DNase I-like"/>
    <property type="match status" value="1"/>
</dbReference>
<feature type="compositionally biased region" description="Polar residues" evidence="19">
    <location>
        <begin position="976"/>
        <end position="991"/>
    </location>
</feature>
<evidence type="ECO:0000256" key="7">
    <source>
        <dbReference type="ARBA" id="ARBA00012981"/>
    </source>
</evidence>
<evidence type="ECO:0000256" key="18">
    <source>
        <dbReference type="PROSITE-ProRule" id="PRU00191"/>
    </source>
</evidence>
<evidence type="ECO:0000256" key="14">
    <source>
        <dbReference type="ARBA" id="ARBA00023136"/>
    </source>
</evidence>
<dbReference type="Gene3D" id="1.10.150.50">
    <property type="entry name" value="Transcription Factor, Ets-1"/>
    <property type="match status" value="1"/>
</dbReference>
<dbReference type="Ensembl" id="ENSCCRT00000082427.2">
    <property type="protein sequence ID" value="ENSCCRP00000076043.2"/>
    <property type="gene ID" value="ENSCCRG00000041102.2"/>
</dbReference>
<dbReference type="PROSITE" id="PS50105">
    <property type="entry name" value="SAM_DOMAIN"/>
    <property type="match status" value="1"/>
</dbReference>
<dbReference type="GO" id="GO:0050776">
    <property type="term" value="P:regulation of immune response"/>
    <property type="evidence" value="ECO:0007669"/>
    <property type="project" value="TreeGrafter"/>
</dbReference>
<dbReference type="GO" id="GO:0016020">
    <property type="term" value="C:membrane"/>
    <property type="evidence" value="ECO:0007669"/>
    <property type="project" value="UniProtKB-SubCell"/>
</dbReference>
<evidence type="ECO:0000256" key="19">
    <source>
        <dbReference type="SAM" id="MobiDB-lite"/>
    </source>
</evidence>
<evidence type="ECO:0000256" key="5">
    <source>
        <dbReference type="ARBA" id="ARBA00004510"/>
    </source>
</evidence>
<keyword evidence="8" id="KW-0963">Cytoplasm</keyword>
<dbReference type="Pfam" id="PF00017">
    <property type="entry name" value="SH2"/>
    <property type="match status" value="1"/>
</dbReference>
<dbReference type="GO" id="GO:0002376">
    <property type="term" value="P:immune system process"/>
    <property type="evidence" value="ECO:0007669"/>
    <property type="project" value="UniProtKB-KW"/>
</dbReference>
<dbReference type="GO" id="GO:0046856">
    <property type="term" value="P:phosphatidylinositol dephosphorylation"/>
    <property type="evidence" value="ECO:0007669"/>
    <property type="project" value="InterPro"/>
</dbReference>
<dbReference type="PANTHER" id="PTHR46051:SF8">
    <property type="entry name" value="PHOSPHATIDYLINOSITOL 3,4,5-TRISPHOSPHATE 5-PHOSPHATASE 2B"/>
    <property type="match status" value="1"/>
</dbReference>
<organism evidence="22 23">
    <name type="scientific">Cyprinus carpio carpio</name>
    <dbReference type="NCBI Taxonomy" id="630221"/>
    <lineage>
        <taxon>Eukaryota</taxon>
        <taxon>Metazoa</taxon>
        <taxon>Chordata</taxon>
        <taxon>Craniata</taxon>
        <taxon>Vertebrata</taxon>
        <taxon>Euteleostomi</taxon>
        <taxon>Actinopterygii</taxon>
        <taxon>Neopterygii</taxon>
        <taxon>Teleostei</taxon>
        <taxon>Ostariophysi</taxon>
        <taxon>Cypriniformes</taxon>
        <taxon>Cyprinidae</taxon>
        <taxon>Cyprininae</taxon>
        <taxon>Cyprinus</taxon>
    </lineage>
</organism>
<dbReference type="GO" id="GO:0016607">
    <property type="term" value="C:nuclear speck"/>
    <property type="evidence" value="ECO:0007669"/>
    <property type="project" value="UniProtKB-SubCell"/>
</dbReference>
<dbReference type="SMART" id="SM00128">
    <property type="entry name" value="IPPc"/>
    <property type="match status" value="1"/>
</dbReference>
<keyword evidence="10" id="KW-0378">Hydrolase</keyword>
<dbReference type="GeneTree" id="ENSGT00940000166245"/>
<evidence type="ECO:0000256" key="16">
    <source>
        <dbReference type="ARBA" id="ARBA00023212"/>
    </source>
</evidence>
<dbReference type="PROSITE" id="PS50001">
    <property type="entry name" value="SH2"/>
    <property type="match status" value="1"/>
</dbReference>
<dbReference type="Pfam" id="PF22669">
    <property type="entry name" value="Exo_endo_phos2"/>
    <property type="match status" value="1"/>
</dbReference>
<dbReference type="Gene3D" id="3.60.10.10">
    <property type="entry name" value="Endonuclease/exonuclease/phosphatase"/>
    <property type="match status" value="1"/>
</dbReference>
<dbReference type="SUPFAM" id="SSF55550">
    <property type="entry name" value="SH2 domain"/>
    <property type="match status" value="1"/>
</dbReference>
<dbReference type="GO" id="GO:0007155">
    <property type="term" value="P:cell adhesion"/>
    <property type="evidence" value="ECO:0007669"/>
    <property type="project" value="UniProtKB-KW"/>
</dbReference>
<dbReference type="GO" id="GO:0005856">
    <property type="term" value="C:cytoskeleton"/>
    <property type="evidence" value="ECO:0007669"/>
    <property type="project" value="UniProtKB-SubCell"/>
</dbReference>
<dbReference type="AlphaFoldDB" id="A0A8C1HUQ4"/>
<feature type="region of interest" description="Disordered" evidence="19">
    <location>
        <begin position="972"/>
        <end position="1025"/>
    </location>
</feature>
<evidence type="ECO:0000256" key="1">
    <source>
        <dbReference type="ARBA" id="ARBA00004170"/>
    </source>
</evidence>
<dbReference type="PRINTS" id="PR00401">
    <property type="entry name" value="SH2DOMAIN"/>
</dbReference>
<dbReference type="GO" id="GO:0030175">
    <property type="term" value="C:filopodium"/>
    <property type="evidence" value="ECO:0007669"/>
    <property type="project" value="UniProtKB-SubCell"/>
</dbReference>
<evidence type="ECO:0000256" key="3">
    <source>
        <dbReference type="ARBA" id="ARBA00004324"/>
    </source>
</evidence>
<name>A0A8C1HUQ4_CYPCA</name>
<dbReference type="EC" id="3.1.3.86" evidence="7"/>
<evidence type="ECO:0000256" key="2">
    <source>
        <dbReference type="ARBA" id="ARBA00004245"/>
    </source>
</evidence>
<reference evidence="22" key="2">
    <citation type="submission" date="2025-09" db="UniProtKB">
        <authorList>
            <consortium name="Ensembl"/>
        </authorList>
    </citation>
    <scope>IDENTIFICATION</scope>
</reference>
<feature type="region of interest" description="Disordered" evidence="19">
    <location>
        <begin position="104"/>
        <end position="143"/>
    </location>
</feature>
<dbReference type="GO" id="GO:0034485">
    <property type="term" value="F:phosphatidylinositol-3,4,5-trisphosphate 5-phosphatase activity"/>
    <property type="evidence" value="ECO:0007669"/>
    <property type="project" value="UniProtKB-EC"/>
</dbReference>
<comment type="subcellular location">
    <subcellularLocation>
        <location evidence="4">Cell projection</location>
        <location evidence="4">Filopodium</location>
    </subcellularLocation>
    <subcellularLocation>
        <location evidence="5">Cell projection</location>
        <location evidence="5">Lamellipodium</location>
    </subcellularLocation>
    <subcellularLocation>
        <location evidence="2">Cytoplasm</location>
        <location evidence="2">Cytoskeleton</location>
    </subcellularLocation>
    <subcellularLocation>
        <location evidence="1">Membrane</location>
        <topology evidence="1">Peripheral membrane protein</topology>
    </subcellularLocation>
    <subcellularLocation>
        <location evidence="3">Nucleus speckle</location>
    </subcellularLocation>
</comment>
<dbReference type="GO" id="GO:0043569">
    <property type="term" value="P:negative regulation of insulin-like growth factor receptor signaling pathway"/>
    <property type="evidence" value="ECO:0007669"/>
    <property type="project" value="TreeGrafter"/>
</dbReference>
<keyword evidence="9" id="KW-0597">Phosphoprotein</keyword>
<evidence type="ECO:0000256" key="12">
    <source>
        <dbReference type="ARBA" id="ARBA00022889"/>
    </source>
</evidence>
<keyword evidence="13 18" id="KW-0727">SH2 domain</keyword>
<keyword evidence="11" id="KW-0391">Immunity</keyword>
<dbReference type="Pfam" id="PF24150">
    <property type="entry name" value="C2_SHIP1-2_first"/>
    <property type="match status" value="1"/>
</dbReference>
<keyword evidence="17" id="KW-0966">Cell projection</keyword>
<dbReference type="GO" id="GO:0005829">
    <property type="term" value="C:cytosol"/>
    <property type="evidence" value="ECO:0007669"/>
    <property type="project" value="TreeGrafter"/>
</dbReference>
<dbReference type="FunFam" id="3.60.10.10:FF:000005">
    <property type="entry name" value="phosphatidylinositol 3,4,5-trisphosphate 5-phosphatase 1"/>
    <property type="match status" value="1"/>
</dbReference>
<evidence type="ECO:0000313" key="22">
    <source>
        <dbReference type="Ensembl" id="ENSCCRP00000076043.2"/>
    </source>
</evidence>
<dbReference type="SUPFAM" id="SSF47769">
    <property type="entry name" value="SAM/Pointed domain"/>
    <property type="match status" value="1"/>
</dbReference>
<evidence type="ECO:0000256" key="6">
    <source>
        <dbReference type="ARBA" id="ARBA00008734"/>
    </source>
</evidence>
<evidence type="ECO:0000256" key="9">
    <source>
        <dbReference type="ARBA" id="ARBA00022553"/>
    </source>
</evidence>
<dbReference type="Proteomes" id="UP001108240">
    <property type="component" value="Unplaced"/>
</dbReference>
<comment type="similarity">
    <text evidence="6">Belongs to the inositol 1,4,5-trisphosphate 5-phosphatase family.</text>
</comment>
<feature type="compositionally biased region" description="Pro residues" evidence="19">
    <location>
        <begin position="126"/>
        <end position="141"/>
    </location>
</feature>
<evidence type="ECO:0000259" key="21">
    <source>
        <dbReference type="PROSITE" id="PS50105"/>
    </source>
</evidence>
<dbReference type="Gene3D" id="3.30.505.10">
    <property type="entry name" value="SH2 domain"/>
    <property type="match status" value="1"/>
</dbReference>
<evidence type="ECO:0000256" key="15">
    <source>
        <dbReference type="ARBA" id="ARBA00023203"/>
    </source>
</evidence>
<dbReference type="InterPro" id="IPR000980">
    <property type="entry name" value="SH2"/>
</dbReference>
<feature type="domain" description="SH2" evidence="20">
    <location>
        <begin position="6"/>
        <end position="102"/>
    </location>
</feature>
<keyword evidence="14" id="KW-0472">Membrane</keyword>
<dbReference type="GO" id="GO:0030027">
    <property type="term" value="C:lamellipodium"/>
    <property type="evidence" value="ECO:0007669"/>
    <property type="project" value="UniProtKB-SubCell"/>
</dbReference>
<evidence type="ECO:0000259" key="20">
    <source>
        <dbReference type="PROSITE" id="PS50001"/>
    </source>
</evidence>
<evidence type="ECO:0000256" key="10">
    <source>
        <dbReference type="ARBA" id="ARBA00022801"/>
    </source>
</evidence>
<dbReference type="InterPro" id="IPR013761">
    <property type="entry name" value="SAM/pointed_sf"/>
</dbReference>
<dbReference type="InterPro" id="IPR000300">
    <property type="entry name" value="IPPc"/>
</dbReference>
<accession>A0A8C1HUQ4</accession>
<evidence type="ECO:0000256" key="13">
    <source>
        <dbReference type="ARBA" id="ARBA00022999"/>
    </source>
</evidence>
<dbReference type="GO" id="GO:0003779">
    <property type="term" value="F:actin binding"/>
    <property type="evidence" value="ECO:0007669"/>
    <property type="project" value="UniProtKB-KW"/>
</dbReference>
<evidence type="ECO:0000256" key="17">
    <source>
        <dbReference type="ARBA" id="ARBA00023273"/>
    </source>
</evidence>
<dbReference type="GO" id="GO:0004445">
    <property type="term" value="F:inositol-polyphosphate 5-phosphatase activity"/>
    <property type="evidence" value="ECO:0007669"/>
    <property type="project" value="TreeGrafter"/>
</dbReference>
<feature type="domain" description="SAM" evidence="21">
    <location>
        <begin position="1165"/>
        <end position="1229"/>
    </location>
</feature>
<evidence type="ECO:0000256" key="8">
    <source>
        <dbReference type="ARBA" id="ARBA00022490"/>
    </source>
</evidence>
<dbReference type="OMA" id="ARCLFCI"/>
<dbReference type="InterPro" id="IPR057510">
    <property type="entry name" value="C2_SHIP1-2_first"/>
</dbReference>
<dbReference type="InterPro" id="IPR057509">
    <property type="entry name" value="C2_SHIP1-2_2nd"/>
</dbReference>
<keyword evidence="23" id="KW-1185">Reference proteome</keyword>